<reference evidence="1 2" key="1">
    <citation type="submission" date="2020-08" db="EMBL/GenBank/DDBJ databases">
        <title>A Genomic Blueprint of the Chicken Gut Microbiome.</title>
        <authorList>
            <person name="Gilroy R."/>
            <person name="Ravi A."/>
            <person name="Getino M."/>
            <person name="Pursley I."/>
            <person name="Horton D.L."/>
            <person name="Alikhan N.-F."/>
            <person name="Baker D."/>
            <person name="Gharbi K."/>
            <person name="Hall N."/>
            <person name="Watson M."/>
            <person name="Adriaenssens E.M."/>
            <person name="Foster-Nyarko E."/>
            <person name="Jarju S."/>
            <person name="Secka A."/>
            <person name="Antonio M."/>
            <person name="Oren A."/>
            <person name="Chaudhuri R."/>
            <person name="La Ragione R.M."/>
            <person name="Hildebrand F."/>
            <person name="Pallen M.J."/>
        </authorList>
    </citation>
    <scope>NUCLEOTIDE SEQUENCE [LARGE SCALE GENOMIC DNA]</scope>
    <source>
        <strain evidence="1 2">Sa1BUA13</strain>
    </source>
</reference>
<dbReference type="EMBL" id="JACSPU010000001">
    <property type="protein sequence ID" value="MBD8013848.1"/>
    <property type="molecule type" value="Genomic_DNA"/>
</dbReference>
<name>A0ABR8W9Z4_9BACL</name>
<proteinExistence type="predicted"/>
<dbReference type="Proteomes" id="UP000658980">
    <property type="component" value="Unassembled WGS sequence"/>
</dbReference>
<evidence type="ECO:0000313" key="2">
    <source>
        <dbReference type="Proteomes" id="UP000658980"/>
    </source>
</evidence>
<dbReference type="RefSeq" id="WP_191714061.1">
    <property type="nucleotide sequence ID" value="NZ_JACSPU010000001.1"/>
</dbReference>
<keyword evidence="2" id="KW-1185">Reference proteome</keyword>
<accession>A0ABR8W9Z4</accession>
<comment type="caution">
    <text evidence="1">The sequence shown here is derived from an EMBL/GenBank/DDBJ whole genome shotgun (WGS) entry which is preliminary data.</text>
</comment>
<organism evidence="1 2">
    <name type="scientific">Planococcus wigleyi</name>
    <dbReference type="NCBI Taxonomy" id="2762216"/>
    <lineage>
        <taxon>Bacteria</taxon>
        <taxon>Bacillati</taxon>
        <taxon>Bacillota</taxon>
        <taxon>Bacilli</taxon>
        <taxon>Bacillales</taxon>
        <taxon>Caryophanaceae</taxon>
        <taxon>Planococcus</taxon>
    </lineage>
</organism>
<gene>
    <name evidence="1" type="ORF">H9630_03375</name>
</gene>
<sequence length="50" mass="5604">MKHSELLEKIEALEVRVEVLEKKAAAGTTTIEKKIFTSTLRADFVSGQKK</sequence>
<evidence type="ECO:0008006" key="3">
    <source>
        <dbReference type="Google" id="ProtNLM"/>
    </source>
</evidence>
<protein>
    <recommendedName>
        <fullName evidence="3">Transposase</fullName>
    </recommendedName>
</protein>
<evidence type="ECO:0000313" key="1">
    <source>
        <dbReference type="EMBL" id="MBD8013848.1"/>
    </source>
</evidence>